<evidence type="ECO:0000256" key="3">
    <source>
        <dbReference type="ARBA" id="ARBA00022989"/>
    </source>
</evidence>
<dbReference type="GO" id="GO:0046790">
    <property type="term" value="F:virion binding"/>
    <property type="evidence" value="ECO:0007669"/>
    <property type="project" value="TreeGrafter"/>
</dbReference>
<dbReference type="Proteomes" id="UP000050525">
    <property type="component" value="Unassembled WGS sequence"/>
</dbReference>
<feature type="domain" description="Ig-like" evidence="9">
    <location>
        <begin position="510"/>
        <end position="591"/>
    </location>
</feature>
<feature type="region of interest" description="Disordered" evidence="6">
    <location>
        <begin position="1195"/>
        <end position="1214"/>
    </location>
</feature>
<keyword evidence="2 7" id="KW-0812">Transmembrane</keyword>
<comment type="caution">
    <text evidence="10">The sequence shown here is derived from an EMBL/GenBank/DDBJ whole genome shotgun (WGS) entry which is preliminary data.</text>
</comment>
<evidence type="ECO:0000313" key="11">
    <source>
        <dbReference type="Proteomes" id="UP000050525"/>
    </source>
</evidence>
<feature type="domain" description="Ig-like" evidence="9">
    <location>
        <begin position="414"/>
        <end position="507"/>
    </location>
</feature>
<organism evidence="10 11">
    <name type="scientific">Alligator mississippiensis</name>
    <name type="common">American alligator</name>
    <dbReference type="NCBI Taxonomy" id="8496"/>
    <lineage>
        <taxon>Eukaryota</taxon>
        <taxon>Metazoa</taxon>
        <taxon>Chordata</taxon>
        <taxon>Craniata</taxon>
        <taxon>Vertebrata</taxon>
        <taxon>Euteleostomi</taxon>
        <taxon>Archelosauria</taxon>
        <taxon>Archosauria</taxon>
        <taxon>Crocodylia</taxon>
        <taxon>Alligatoridae</taxon>
        <taxon>Alligatorinae</taxon>
        <taxon>Alligator</taxon>
    </lineage>
</organism>
<dbReference type="GO" id="GO:0005769">
    <property type="term" value="C:early endosome"/>
    <property type="evidence" value="ECO:0007669"/>
    <property type="project" value="TreeGrafter"/>
</dbReference>
<evidence type="ECO:0000259" key="9">
    <source>
        <dbReference type="PROSITE" id="PS50835"/>
    </source>
</evidence>
<feature type="signal peptide" evidence="8">
    <location>
        <begin position="1"/>
        <end position="19"/>
    </location>
</feature>
<dbReference type="CDD" id="cd00096">
    <property type="entry name" value="Ig"/>
    <property type="match status" value="4"/>
</dbReference>
<dbReference type="EMBL" id="AKHW03005607">
    <property type="protein sequence ID" value="KYO26271.1"/>
    <property type="molecule type" value="Genomic_DNA"/>
</dbReference>
<feature type="domain" description="Ig-like" evidence="9">
    <location>
        <begin position="238"/>
        <end position="319"/>
    </location>
</feature>
<protein>
    <submittedName>
        <fullName evidence="10">Sialoadhesin</fullName>
    </submittedName>
</protein>
<evidence type="ECO:0000256" key="2">
    <source>
        <dbReference type="ARBA" id="ARBA00022692"/>
    </source>
</evidence>
<evidence type="ECO:0000313" key="10">
    <source>
        <dbReference type="EMBL" id="KYO26271.1"/>
    </source>
</evidence>
<dbReference type="InterPro" id="IPR013098">
    <property type="entry name" value="Ig_I-set"/>
</dbReference>
<evidence type="ECO:0000256" key="6">
    <source>
        <dbReference type="SAM" id="MobiDB-lite"/>
    </source>
</evidence>
<dbReference type="Pfam" id="PF08205">
    <property type="entry name" value="C2-set_2"/>
    <property type="match status" value="1"/>
</dbReference>
<gene>
    <name evidence="10" type="primary">SIGLEC1</name>
    <name evidence="10" type="ORF">Y1Q_0000205</name>
</gene>
<dbReference type="InterPro" id="IPR013162">
    <property type="entry name" value="CD80_C2-set"/>
</dbReference>
<keyword evidence="3 7" id="KW-1133">Transmembrane helix</keyword>
<dbReference type="STRING" id="8496.A0A151MNZ9"/>
<feature type="domain" description="Ig-like" evidence="9">
    <location>
        <begin position="1254"/>
        <end position="1334"/>
    </location>
</feature>
<feature type="domain" description="Ig-like" evidence="9">
    <location>
        <begin position="1037"/>
        <end position="1150"/>
    </location>
</feature>
<proteinExistence type="predicted"/>
<accession>A0A151MNZ9</accession>
<dbReference type="Pfam" id="PF13895">
    <property type="entry name" value="Ig_2"/>
    <property type="match status" value="6"/>
</dbReference>
<dbReference type="SUPFAM" id="SSF48726">
    <property type="entry name" value="Immunoglobulin"/>
    <property type="match status" value="17"/>
</dbReference>
<dbReference type="SMART" id="SM00406">
    <property type="entry name" value="IGv"/>
    <property type="match status" value="6"/>
</dbReference>
<dbReference type="InterPro" id="IPR013783">
    <property type="entry name" value="Ig-like_fold"/>
</dbReference>
<dbReference type="PANTHER" id="PTHR47243">
    <property type="entry name" value="SIALOADHESIN"/>
    <property type="match status" value="1"/>
</dbReference>
<keyword evidence="4 7" id="KW-0472">Membrane</keyword>
<dbReference type="InterPro" id="IPR003599">
    <property type="entry name" value="Ig_sub"/>
</dbReference>
<feature type="domain" description="Ig-like" evidence="9">
    <location>
        <begin position="1155"/>
        <end position="1250"/>
    </location>
</feature>
<evidence type="ECO:0000256" key="7">
    <source>
        <dbReference type="SAM" id="Phobius"/>
    </source>
</evidence>
<dbReference type="SMART" id="SM00409">
    <property type="entry name" value="IG"/>
    <property type="match status" value="16"/>
</dbReference>
<feature type="domain" description="Ig-like" evidence="9">
    <location>
        <begin position="1344"/>
        <end position="1439"/>
    </location>
</feature>
<evidence type="ECO:0000256" key="5">
    <source>
        <dbReference type="ARBA" id="ARBA00023157"/>
    </source>
</evidence>
<dbReference type="SMART" id="SM00408">
    <property type="entry name" value="IGc2"/>
    <property type="match status" value="15"/>
</dbReference>
<feature type="domain" description="Ig-like" evidence="9">
    <location>
        <begin position="881"/>
        <end position="962"/>
    </location>
</feature>
<dbReference type="InterPro" id="IPR003598">
    <property type="entry name" value="Ig_sub2"/>
</dbReference>
<dbReference type="Pfam" id="PF07686">
    <property type="entry name" value="V-set"/>
    <property type="match status" value="1"/>
</dbReference>
<dbReference type="FunFam" id="2.60.40.10:FF:000921">
    <property type="entry name" value="sialoadhesin isoform X1"/>
    <property type="match status" value="5"/>
</dbReference>
<feature type="domain" description="Ig-like" evidence="9">
    <location>
        <begin position="1441"/>
        <end position="1522"/>
    </location>
</feature>
<keyword evidence="11" id="KW-1185">Reference proteome</keyword>
<dbReference type="GO" id="GO:0075512">
    <property type="term" value="P:clathrin-dependent endocytosis of virus by host cell"/>
    <property type="evidence" value="ECO:0007669"/>
    <property type="project" value="TreeGrafter"/>
</dbReference>
<dbReference type="PANTHER" id="PTHR47243:SF1">
    <property type="entry name" value="SIALOADHESIN"/>
    <property type="match status" value="1"/>
</dbReference>
<feature type="domain" description="Ig-like" evidence="9">
    <location>
        <begin position="596"/>
        <end position="692"/>
    </location>
</feature>
<dbReference type="InterPro" id="IPR007110">
    <property type="entry name" value="Ig-like_dom"/>
</dbReference>
<dbReference type="GO" id="GO:0005770">
    <property type="term" value="C:late endosome"/>
    <property type="evidence" value="ECO:0007669"/>
    <property type="project" value="TreeGrafter"/>
</dbReference>
<comment type="subcellular location">
    <subcellularLocation>
        <location evidence="1">Membrane</location>
        <topology evidence="1">Single-pass membrane protein</topology>
    </subcellularLocation>
</comment>
<evidence type="ECO:0000256" key="1">
    <source>
        <dbReference type="ARBA" id="ARBA00004167"/>
    </source>
</evidence>
<feature type="domain" description="Ig-like" evidence="9">
    <location>
        <begin position="324"/>
        <end position="406"/>
    </location>
</feature>
<reference evidence="10 11" key="1">
    <citation type="journal article" date="2012" name="Genome Biol.">
        <title>Sequencing three crocodilian genomes to illuminate the evolution of archosaurs and amniotes.</title>
        <authorList>
            <person name="St John J.A."/>
            <person name="Braun E.L."/>
            <person name="Isberg S.R."/>
            <person name="Miles L.G."/>
            <person name="Chong A.Y."/>
            <person name="Gongora J."/>
            <person name="Dalzell P."/>
            <person name="Moran C."/>
            <person name="Bed'hom B."/>
            <person name="Abzhanov A."/>
            <person name="Burgess S.C."/>
            <person name="Cooksey A.M."/>
            <person name="Castoe T.A."/>
            <person name="Crawford N.G."/>
            <person name="Densmore L.D."/>
            <person name="Drew J.C."/>
            <person name="Edwards S.V."/>
            <person name="Faircloth B.C."/>
            <person name="Fujita M.K."/>
            <person name="Greenwold M.J."/>
            <person name="Hoffmann F.G."/>
            <person name="Howard J.M."/>
            <person name="Iguchi T."/>
            <person name="Janes D.E."/>
            <person name="Khan S.Y."/>
            <person name="Kohno S."/>
            <person name="de Koning A.J."/>
            <person name="Lance S.L."/>
            <person name="McCarthy F.M."/>
            <person name="McCormack J.E."/>
            <person name="Merchant M.E."/>
            <person name="Peterson D.G."/>
            <person name="Pollock D.D."/>
            <person name="Pourmand N."/>
            <person name="Raney B.J."/>
            <person name="Roessler K.A."/>
            <person name="Sanford J.R."/>
            <person name="Sawyer R.H."/>
            <person name="Schmidt C.J."/>
            <person name="Triplett E.W."/>
            <person name="Tuberville T.D."/>
            <person name="Venegas-Anaya M."/>
            <person name="Howard J.T."/>
            <person name="Jarvis E.D."/>
            <person name="Guillette L.J.Jr."/>
            <person name="Glenn T.C."/>
            <person name="Green R.E."/>
            <person name="Ray D.A."/>
        </authorList>
    </citation>
    <scope>NUCLEOTIDE SEQUENCE [LARGE SCALE GENOMIC DNA]</scope>
    <source>
        <strain evidence="10">KSC_2009_1</strain>
    </source>
</reference>
<feature type="domain" description="Ig-like" evidence="9">
    <location>
        <begin position="1529"/>
        <end position="1630"/>
    </location>
</feature>
<feature type="domain" description="Ig-like" evidence="9">
    <location>
        <begin position="696"/>
        <end position="775"/>
    </location>
</feature>
<dbReference type="InterPro" id="IPR013106">
    <property type="entry name" value="Ig_V-set"/>
</dbReference>
<keyword evidence="8" id="KW-0732">Signal</keyword>
<sequence length="1689" mass="182689">MPFILQLLLLAHHVLQALGSWGVTSPESLRGVRGSCVVMPCTFSYPDSVSATQGIVAIWYKDFDGQRTTVYHSAAPEEVDAGFRDRTQLIGDPAALNCTLLLRDVGVGDNDKYKFRFEIVGGDRWVDARGVVLTVTDVPDSPTIASVEEVMEDTTVSFVCSSPYVCPYDSIALQWSGYNQEASTVSGTMQLDTSGTQSQQTLTTSFSWKDHKKKLQCELSVGSLRAAGEITVKVKHAPKGVEALISPATKNIRVGDSVSLTCHVNSSHPEVTTYRWFKNRAALSGNQILTFHSVTRADYGLYYCEVENPIGMTAAKAVTLNIFSAVISASPATASREGSTVTLTCDVPGEERQDLSYTWYKNNVWLKEGAARALVFLAVATSDTGYYSCKVQNDKGSEMSQAISLTVLYPPRTPAITLFQDMQEGKLAIVHCMVDSHPSSKLSLYRDKVLLATTDSHAAPNQRVSITASRNSLKLEIHHVQPEDDGEYECTATNDYGTSTASQKFLAQAARVLISPSAEVREGEAVTLTCVATQGTEEGTIYTWYKNGQWLSEGPMKTLTFPSVSSGDAGAFHCKAQGIRGSNTSPANTLRVLFPPRQPVMSSLLETQDGQLGIIQCVVESDPQADLSLFKGGELVASACGCHSKARHRARVTPSHNSLKMEIQDVVLEDEGTYMCQAINTYGNSSVSMDFTAETAKIAVAPSSEVQEGQGVNLTCYLSSSSANTANYSWYRNGQQVTEGPASALVFQQVKSTDAGIYYCKAVMNQTSKSSSTVSLNVLYAPRNLHVTSFQETERGRLAIIHGVVESNPPAQLSLYKGQDLVGSTSSQPAATSRVSVAAAQNSLRVEIQDVRLEDEGNYHFTASNAYGSTSSHLYFRVQTARVLATPATEVQEGDAVSLTCDVMGSPPEDTVYTWYRNSKRLHEGPDSSLAFPHITSQDAGSYHCRAHSPEAASSSAAPSIVLHVFYPPRKPQMTSFLETQDGQLGILQCTVDSDPQAELSLLRGEELIASTTISQSVAGQRVKVSSTYNHLKVEIPAVVMEDEGEYVCAASNAYGNASSSMNFTAETARVWISPSPDVHEGDAVNLTCAVDSDAQEIPHYTWYKNNIWYSEGPARSLAFPKVAVADAASYHCTVKTPERVRSSSPGTLNVFYPPRTPLVKAFLDAQDGKSAIIICAVSSNPPSEITLTRASELVASSSSRGTRTPRQRLRVSSSPNSLKLEIQDVTLEDEGEYECSAANGLGEASAFVSLRVQTVRVVVQPAPEAQEGDLVTLTCEDTQAQPSTVYTWYKNAAWLAEGTARSLVLQGVAGSDAGSYSCRAQTDGGSQASLPITLRVLYAPRKPSMSSFLDTQDGHQAILHCTVDSEPPSDLVLYRRDNLALMASTRASHGPSNPWLSIHQSHNSLKVEMKDVGLGDEGQYVCLANNTYGIAMTSVHLHVETVRITVDPSPEVHEGATVNVTCEVALRVAGDMNFTWYKNSKWLQDGPMGSLLLRHVSSADAGSYHCRVEGRGGGATSALVSVNVLYAPKNLVVSAFLDNQSGKVGIIRCTADSNPRAELALYKEKKLLASTYAHRSAISPKTSVFPSYNTLRVEIKDLVSEDSAEYVCVASNALGNATASSYFSARTLSDLLVFKILTGLSIAAFCVVLLAMAMMFWPRVMEILKKKKDESAMELTSKEQQQQEVGDL</sequence>
<dbReference type="GO" id="GO:0005886">
    <property type="term" value="C:plasma membrane"/>
    <property type="evidence" value="ECO:0007669"/>
    <property type="project" value="TreeGrafter"/>
</dbReference>
<dbReference type="PROSITE" id="PS50835">
    <property type="entry name" value="IG_LIKE"/>
    <property type="match status" value="14"/>
</dbReference>
<keyword evidence="5" id="KW-1015">Disulfide bond</keyword>
<feature type="chain" id="PRO_5007585308" evidence="8">
    <location>
        <begin position="20"/>
        <end position="1689"/>
    </location>
</feature>
<dbReference type="Pfam" id="PF13927">
    <property type="entry name" value="Ig_3"/>
    <property type="match status" value="2"/>
</dbReference>
<evidence type="ECO:0000256" key="8">
    <source>
        <dbReference type="SAM" id="SignalP"/>
    </source>
</evidence>
<dbReference type="Gene3D" id="2.60.40.10">
    <property type="entry name" value="Immunoglobulins"/>
    <property type="match status" value="17"/>
</dbReference>
<feature type="domain" description="Ig-like" evidence="9">
    <location>
        <begin position="142"/>
        <end position="231"/>
    </location>
</feature>
<dbReference type="InterPro" id="IPR036179">
    <property type="entry name" value="Ig-like_dom_sf"/>
</dbReference>
<dbReference type="Pfam" id="PF07679">
    <property type="entry name" value="I-set"/>
    <property type="match status" value="6"/>
</dbReference>
<name>A0A151MNZ9_ALLMI</name>
<feature type="transmembrane region" description="Helical" evidence="7">
    <location>
        <begin position="1633"/>
        <end position="1658"/>
    </location>
</feature>
<evidence type="ECO:0000256" key="4">
    <source>
        <dbReference type="ARBA" id="ARBA00023136"/>
    </source>
</evidence>